<feature type="compositionally biased region" description="Acidic residues" evidence="1">
    <location>
        <begin position="230"/>
        <end position="240"/>
    </location>
</feature>
<feature type="compositionally biased region" description="Acidic residues" evidence="1">
    <location>
        <begin position="60"/>
        <end position="69"/>
    </location>
</feature>
<comment type="caution">
    <text evidence="2">The sequence shown here is derived from an EMBL/GenBank/DDBJ whole genome shotgun (WGS) entry which is preliminary data.</text>
</comment>
<reference evidence="2" key="1">
    <citation type="journal article" date="2021" name="IMA Fungus">
        <title>Genomic characterization of three marine fungi, including Emericellopsis atlantica sp. nov. with signatures of a generalist lifestyle and marine biomass degradation.</title>
        <authorList>
            <person name="Hagestad O.C."/>
            <person name="Hou L."/>
            <person name="Andersen J.H."/>
            <person name="Hansen E.H."/>
            <person name="Altermark B."/>
            <person name="Li C."/>
            <person name="Kuhnert E."/>
            <person name="Cox R.J."/>
            <person name="Crous P.W."/>
            <person name="Spatafora J.W."/>
            <person name="Lail K."/>
            <person name="Amirebrahimi M."/>
            <person name="Lipzen A."/>
            <person name="Pangilinan J."/>
            <person name="Andreopoulos W."/>
            <person name="Hayes R.D."/>
            <person name="Ng V."/>
            <person name="Grigoriev I.V."/>
            <person name="Jackson S.A."/>
            <person name="Sutton T.D.S."/>
            <person name="Dobson A.D.W."/>
            <person name="Rama T."/>
        </authorList>
    </citation>
    <scope>NUCLEOTIDE SEQUENCE</scope>
    <source>
        <strain evidence="2">TS7</strain>
    </source>
</reference>
<dbReference type="EMBL" id="MU251247">
    <property type="protein sequence ID" value="KAG9256883.1"/>
    <property type="molecule type" value="Genomic_DNA"/>
</dbReference>
<feature type="compositionally biased region" description="Acidic residues" evidence="1">
    <location>
        <begin position="34"/>
        <end position="47"/>
    </location>
</feature>
<feature type="compositionally biased region" description="Polar residues" evidence="1">
    <location>
        <begin position="347"/>
        <end position="357"/>
    </location>
</feature>
<feature type="region of interest" description="Disordered" evidence="1">
    <location>
        <begin position="1"/>
        <end position="404"/>
    </location>
</feature>
<gene>
    <name evidence="2" type="ORF">F5Z01DRAFT_634446</name>
</gene>
<evidence type="ECO:0000313" key="3">
    <source>
        <dbReference type="Proteomes" id="UP000887229"/>
    </source>
</evidence>
<dbReference type="AlphaFoldDB" id="A0A9P7ZRB5"/>
<feature type="compositionally biased region" description="Low complexity" evidence="1">
    <location>
        <begin position="179"/>
        <end position="191"/>
    </location>
</feature>
<feature type="compositionally biased region" description="Acidic residues" evidence="1">
    <location>
        <begin position="322"/>
        <end position="334"/>
    </location>
</feature>
<feature type="compositionally biased region" description="Basic and acidic residues" evidence="1">
    <location>
        <begin position="212"/>
        <end position="222"/>
    </location>
</feature>
<feature type="compositionally biased region" description="Low complexity" evidence="1">
    <location>
        <begin position="18"/>
        <end position="29"/>
    </location>
</feature>
<name>A0A9P7ZRB5_9HYPO</name>
<dbReference type="Proteomes" id="UP000887229">
    <property type="component" value="Unassembled WGS sequence"/>
</dbReference>
<evidence type="ECO:0000313" key="2">
    <source>
        <dbReference type="EMBL" id="KAG9256883.1"/>
    </source>
</evidence>
<protein>
    <submittedName>
        <fullName evidence="2">Uncharacterized protein</fullName>
    </submittedName>
</protein>
<dbReference type="GeneID" id="70292960"/>
<keyword evidence="3" id="KW-1185">Reference proteome</keyword>
<sequence length="404" mass="42642">MGEAEDAPTRKSVPSAPPSHKSSFSSVQSAGGDLDMEDAQDTIEENPESVTSDSDMSDRSEEETAITEAEESRPTAEVTSVADESHNIARCTTCGKSVGGKRAMPTTEEDIDERPTAGKTVARKFPHKSVPVQEATPDMTATDEPSGGDGDTSPLEVEVEQGARSPPTVNSPARECETSPAPAASNCAENAAGDESPVSQSSAVNTDAPACEDGRPPERSEPEDVAQTPEPDEETADTTFEEPPFKSAGDAGEGMSLDEPIEKAPSPCEFAAEPECIDGKCEGSSTPCPEVSEVTELAPESSEIGVAEASCVQKEDERQDESSDSSIDKDDEEERQCRRSPELADPSSGTSPVSSPETSKKRPRSSIGDSEYDDYGDGAESAAKRPRLSEERSADEEMAEARPE</sequence>
<dbReference type="RefSeq" id="XP_046120807.1">
    <property type="nucleotide sequence ID" value="XM_046262057.1"/>
</dbReference>
<proteinExistence type="predicted"/>
<organism evidence="2 3">
    <name type="scientific">Emericellopsis atlantica</name>
    <dbReference type="NCBI Taxonomy" id="2614577"/>
    <lineage>
        <taxon>Eukaryota</taxon>
        <taxon>Fungi</taxon>
        <taxon>Dikarya</taxon>
        <taxon>Ascomycota</taxon>
        <taxon>Pezizomycotina</taxon>
        <taxon>Sordariomycetes</taxon>
        <taxon>Hypocreomycetidae</taxon>
        <taxon>Hypocreales</taxon>
        <taxon>Bionectriaceae</taxon>
        <taxon>Emericellopsis</taxon>
    </lineage>
</organism>
<evidence type="ECO:0000256" key="1">
    <source>
        <dbReference type="SAM" id="MobiDB-lite"/>
    </source>
</evidence>
<accession>A0A9P7ZRB5</accession>